<dbReference type="Proteomes" id="UP000821865">
    <property type="component" value="Chromosome 3"/>
</dbReference>
<evidence type="ECO:0000313" key="2">
    <source>
        <dbReference type="Proteomes" id="UP000821865"/>
    </source>
</evidence>
<proteinExistence type="predicted"/>
<accession>A0ACB8D493</accession>
<keyword evidence="2" id="KW-1185">Reference proteome</keyword>
<protein>
    <submittedName>
        <fullName evidence="1">Uncharacterized protein</fullName>
    </submittedName>
</protein>
<reference evidence="1" key="1">
    <citation type="submission" date="2020-05" db="EMBL/GenBank/DDBJ databases">
        <title>Large-scale comparative analyses of tick genomes elucidate their genetic diversity and vector capacities.</title>
        <authorList>
            <person name="Jia N."/>
            <person name="Wang J."/>
            <person name="Shi W."/>
            <person name="Du L."/>
            <person name="Sun Y."/>
            <person name="Zhan W."/>
            <person name="Jiang J."/>
            <person name="Wang Q."/>
            <person name="Zhang B."/>
            <person name="Ji P."/>
            <person name="Sakyi L.B."/>
            <person name="Cui X."/>
            <person name="Yuan T."/>
            <person name="Jiang B."/>
            <person name="Yang W."/>
            <person name="Lam T.T.-Y."/>
            <person name="Chang Q."/>
            <person name="Ding S."/>
            <person name="Wang X."/>
            <person name="Zhu J."/>
            <person name="Ruan X."/>
            <person name="Zhao L."/>
            <person name="Wei J."/>
            <person name="Que T."/>
            <person name="Du C."/>
            <person name="Cheng J."/>
            <person name="Dai P."/>
            <person name="Han X."/>
            <person name="Huang E."/>
            <person name="Gao Y."/>
            <person name="Liu J."/>
            <person name="Shao H."/>
            <person name="Ye R."/>
            <person name="Li L."/>
            <person name="Wei W."/>
            <person name="Wang X."/>
            <person name="Wang C."/>
            <person name="Yang T."/>
            <person name="Huo Q."/>
            <person name="Li W."/>
            <person name="Guo W."/>
            <person name="Chen H."/>
            <person name="Zhou L."/>
            <person name="Ni X."/>
            <person name="Tian J."/>
            <person name="Zhou Y."/>
            <person name="Sheng Y."/>
            <person name="Liu T."/>
            <person name="Pan Y."/>
            <person name="Xia L."/>
            <person name="Li J."/>
            <person name="Zhao F."/>
            <person name="Cao W."/>
        </authorList>
    </citation>
    <scope>NUCLEOTIDE SEQUENCE</scope>
    <source>
        <strain evidence="1">Dsil-2018</strain>
    </source>
</reference>
<comment type="caution">
    <text evidence="1">The sequence shown here is derived from an EMBL/GenBank/DDBJ whole genome shotgun (WGS) entry which is preliminary data.</text>
</comment>
<dbReference type="EMBL" id="CM023472">
    <property type="protein sequence ID" value="KAH7959340.1"/>
    <property type="molecule type" value="Genomic_DNA"/>
</dbReference>
<name>A0ACB8D493_DERSI</name>
<evidence type="ECO:0000313" key="1">
    <source>
        <dbReference type="EMBL" id="KAH7959340.1"/>
    </source>
</evidence>
<organism evidence="1 2">
    <name type="scientific">Dermacentor silvarum</name>
    <name type="common">Tick</name>
    <dbReference type="NCBI Taxonomy" id="543639"/>
    <lineage>
        <taxon>Eukaryota</taxon>
        <taxon>Metazoa</taxon>
        <taxon>Ecdysozoa</taxon>
        <taxon>Arthropoda</taxon>
        <taxon>Chelicerata</taxon>
        <taxon>Arachnida</taxon>
        <taxon>Acari</taxon>
        <taxon>Parasitiformes</taxon>
        <taxon>Ixodida</taxon>
        <taxon>Ixodoidea</taxon>
        <taxon>Ixodidae</taxon>
        <taxon>Rhipicephalinae</taxon>
        <taxon>Dermacentor</taxon>
    </lineage>
</organism>
<gene>
    <name evidence="1" type="ORF">HPB49_010465</name>
</gene>
<sequence length="143" mass="15503">MVSVYYRPRSGTTSPNEYACIPKLLYEANGTQTIIGGNFIAKHGIWGYATADSRGRILADELESLPLHICNTVGVHTRAGLHAKQADTTPDLTIAIPKVVKRWITHPTTWGSDPLFSPSIRRFANNANLIALSTGPTSERASG</sequence>